<dbReference type="Proteomes" id="UP000033423">
    <property type="component" value="Unassembled WGS sequence"/>
</dbReference>
<evidence type="ECO:0000313" key="1">
    <source>
        <dbReference type="EMBL" id="KJU85662.1"/>
    </source>
</evidence>
<keyword evidence="2" id="KW-1185">Reference proteome</keyword>
<protein>
    <recommendedName>
        <fullName evidence="3">DUF2442 domain-containing protein</fullName>
    </recommendedName>
</protein>
<gene>
    <name evidence="1" type="ORF">MBAV_002144</name>
</gene>
<evidence type="ECO:0000313" key="2">
    <source>
        <dbReference type="Proteomes" id="UP000033423"/>
    </source>
</evidence>
<reference evidence="1 2" key="1">
    <citation type="submission" date="2015-02" db="EMBL/GenBank/DDBJ databases">
        <title>Single-cell genomics of uncultivated deep-branching MTB reveals a conserved set of magnetosome genes.</title>
        <authorList>
            <person name="Kolinko S."/>
            <person name="Richter M."/>
            <person name="Glockner F.O."/>
            <person name="Brachmann A."/>
            <person name="Schuler D."/>
        </authorList>
    </citation>
    <scope>NUCLEOTIDE SEQUENCE [LARGE SCALE GENOMIC DNA]</scope>
    <source>
        <strain evidence="1">TM-1</strain>
    </source>
</reference>
<dbReference type="Pfam" id="PF10387">
    <property type="entry name" value="DUF2442"/>
    <property type="match status" value="1"/>
</dbReference>
<dbReference type="AlphaFoldDB" id="A0A0F3GUW8"/>
<dbReference type="InterPro" id="IPR018841">
    <property type="entry name" value="DUF2442"/>
</dbReference>
<proteinExistence type="predicted"/>
<name>A0A0F3GUW8_9BACT</name>
<organism evidence="1 2">
    <name type="scientific">Candidatus Magnetobacterium bavaricum</name>
    <dbReference type="NCBI Taxonomy" id="29290"/>
    <lineage>
        <taxon>Bacteria</taxon>
        <taxon>Pseudomonadati</taxon>
        <taxon>Nitrospirota</taxon>
        <taxon>Thermodesulfovibrionia</taxon>
        <taxon>Thermodesulfovibrionales</taxon>
        <taxon>Candidatus Magnetobacteriaceae</taxon>
        <taxon>Candidatus Magnetobacterium</taxon>
    </lineage>
</organism>
<sequence>MHPSRLLSCIFPILLFYYNKLWYNNYMNHMQRLLAIGLRIMGSSFMTGAPHPLECQKRITAMKSEISGQGTLDVEVTNISSNGVWLYLKDREYFLSYEQYPWFKDARVSQIMSVVLQHSRHLYWPELDIDLSVDILEHPDRYHLTAK</sequence>
<evidence type="ECO:0008006" key="3">
    <source>
        <dbReference type="Google" id="ProtNLM"/>
    </source>
</evidence>
<accession>A0A0F3GUW8</accession>
<dbReference type="EMBL" id="LACI01000921">
    <property type="protein sequence ID" value="KJU85662.1"/>
    <property type="molecule type" value="Genomic_DNA"/>
</dbReference>
<comment type="caution">
    <text evidence="1">The sequence shown here is derived from an EMBL/GenBank/DDBJ whole genome shotgun (WGS) entry which is preliminary data.</text>
</comment>